<feature type="signal peptide" evidence="1">
    <location>
        <begin position="1"/>
        <end position="21"/>
    </location>
</feature>
<proteinExistence type="predicted"/>
<dbReference type="Proteomes" id="UP001162889">
    <property type="component" value="Unassembled WGS sequence"/>
</dbReference>
<evidence type="ECO:0000313" key="3">
    <source>
        <dbReference type="EMBL" id="MCP2010979.1"/>
    </source>
</evidence>
<sequence length="130" mass="14305">MNISVRSFSAIALLVMAPAFAKPLACPAVAPDSWGLENAKLVSVRILSHPAGEKIDDTGPLPIMVPDNERERGGKLLQTWRMNADAPHYAYKFDCLFSGTERFLRIEAPAVKRCTATLSQADQVFSFHCK</sequence>
<protein>
    <submittedName>
        <fullName evidence="2">Uncharacterized protein</fullName>
    </submittedName>
</protein>
<evidence type="ECO:0000313" key="2">
    <source>
        <dbReference type="EMBL" id="MBV6324038.1"/>
    </source>
</evidence>
<evidence type="ECO:0000256" key="1">
    <source>
        <dbReference type="SAM" id="SignalP"/>
    </source>
</evidence>
<reference evidence="3" key="2">
    <citation type="submission" date="2022-03" db="EMBL/GenBank/DDBJ databases">
        <title>Genome Encyclopedia of Bacteria and Archaea VI: Functional Genomics of Type Strains.</title>
        <authorList>
            <person name="Whitman W."/>
        </authorList>
    </citation>
    <scope>NUCLEOTIDE SEQUENCE</scope>
    <source>
        <strain evidence="3">HSC-15S17</strain>
    </source>
</reference>
<dbReference type="EMBL" id="JAHTGR010000014">
    <property type="protein sequence ID" value="MBV6324038.1"/>
    <property type="molecule type" value="Genomic_DNA"/>
</dbReference>
<keyword evidence="5" id="KW-1185">Reference proteome</keyword>
<name>A0AA41HHU5_9BURK</name>
<dbReference type="EMBL" id="JALJZU010000010">
    <property type="protein sequence ID" value="MCP2010979.1"/>
    <property type="molecule type" value="Genomic_DNA"/>
</dbReference>
<gene>
    <name evidence="2" type="ORF">KVP70_24170</name>
    <name evidence="3" type="ORF">L1274_004725</name>
</gene>
<keyword evidence="1" id="KW-0732">Signal</keyword>
<dbReference type="Proteomes" id="UP001155901">
    <property type="component" value="Unassembled WGS sequence"/>
</dbReference>
<evidence type="ECO:0000313" key="5">
    <source>
        <dbReference type="Proteomes" id="UP001162889"/>
    </source>
</evidence>
<reference evidence="2" key="1">
    <citation type="submission" date="2021-07" db="EMBL/GenBank/DDBJ databases">
        <title>Characterization of violacein-producing bacteria and related species.</title>
        <authorList>
            <person name="Wilson H.S."/>
            <person name="De Leon M.E."/>
        </authorList>
    </citation>
    <scope>NUCLEOTIDE SEQUENCE</scope>
    <source>
        <strain evidence="2">HSC-15S17</strain>
    </source>
</reference>
<comment type="caution">
    <text evidence="2">The sequence shown here is derived from an EMBL/GenBank/DDBJ whole genome shotgun (WGS) entry which is preliminary data.</text>
</comment>
<evidence type="ECO:0000313" key="4">
    <source>
        <dbReference type="Proteomes" id="UP001155901"/>
    </source>
</evidence>
<feature type="chain" id="PRO_5041461316" evidence="1">
    <location>
        <begin position="22"/>
        <end position="130"/>
    </location>
</feature>
<dbReference type="AlphaFoldDB" id="A0AA41HHU5"/>
<dbReference type="RefSeq" id="WP_217944987.1">
    <property type="nucleotide sequence ID" value="NZ_JAHTGR010000014.1"/>
</dbReference>
<organism evidence="2 4">
    <name type="scientific">Duganella violaceipulchra</name>
    <dbReference type="NCBI Taxonomy" id="2849652"/>
    <lineage>
        <taxon>Bacteria</taxon>
        <taxon>Pseudomonadati</taxon>
        <taxon>Pseudomonadota</taxon>
        <taxon>Betaproteobacteria</taxon>
        <taxon>Burkholderiales</taxon>
        <taxon>Oxalobacteraceae</taxon>
        <taxon>Telluria group</taxon>
        <taxon>Duganella</taxon>
    </lineage>
</organism>
<accession>A0AA41HHU5</accession>